<feature type="domain" description="Phospholipase D N-terminal" evidence="2">
    <location>
        <begin position="44"/>
        <end position="141"/>
    </location>
</feature>
<dbReference type="Gene3D" id="3.60.21.70">
    <property type="entry name" value="PhoD-like phosphatase"/>
    <property type="match status" value="1"/>
</dbReference>
<protein>
    <submittedName>
        <fullName evidence="3">Alkaline phosphatase</fullName>
    </submittedName>
</protein>
<sequence length="528" mass="58762">MSDDIGKPVDPDRRRVLSGLAVATAFSILSPFARSVGIDYPFTLGVASGDPLPDGFVIWTRLAPLLDAADGHGGLNRAVPVRWRVASDAAMTRIVKQGQVMATERFAHSVHVEVAGLEAGRPYWYQFESLGAQSPTGQSRTAPPPHAMASARLGFVSCSHWERGYFSAYRHLAAEQPDLVFFLGDYIYEKSYAPDSGKIIRPHSSGEALDLAGYRKRYAQYKSDADLQALHACAPSVVTWDDHEVQNDYANRWSQDPNIAPGRFLKRRAAAYQAFYEHMPLRASSLPRGPDMRIYRNLDYGRLARFHILDGRQYRSEQPCLAANGSHQGHIAADSCVDLRNPGRTMLGWEQEAWLDQGLARSRAQWNVIAQDLLVAPLLQRDPASQALGHWTDGWDGYMATRERMLASIERRRVSNPVFWGGDIHSFWVTDLHARAHDPDSRIVATEFVGTSVTSDGPSFDAFNAILPLNPHVRFFESRRRGYVAVELEEQKMLTNFRVISDARDPSASVSTLKSFVVEPGRAGAIAL</sequence>
<dbReference type="SUPFAM" id="SSF56300">
    <property type="entry name" value="Metallo-dependent phosphatases"/>
    <property type="match status" value="1"/>
</dbReference>
<evidence type="ECO:0000259" key="1">
    <source>
        <dbReference type="Pfam" id="PF09423"/>
    </source>
</evidence>
<dbReference type="Pfam" id="PF16655">
    <property type="entry name" value="PhoD_N"/>
    <property type="match status" value="1"/>
</dbReference>
<dbReference type="InterPro" id="IPR032093">
    <property type="entry name" value="PhoD_N"/>
</dbReference>
<feature type="domain" description="PhoD-like phosphatase metallophosphatase" evidence="1">
    <location>
        <begin position="153"/>
        <end position="496"/>
    </location>
</feature>
<comment type="caution">
    <text evidence="3">The sequence shown here is derived from an EMBL/GenBank/DDBJ whole genome shotgun (WGS) entry which is preliminary data.</text>
</comment>
<reference evidence="3 4" key="1">
    <citation type="submission" date="2016-12" db="EMBL/GenBank/DDBJ databases">
        <authorList>
            <person name="Song W.-J."/>
            <person name="Kurnit D.M."/>
        </authorList>
    </citation>
    <scope>NUCLEOTIDE SEQUENCE [LARGE SCALE GENOMIC DNA]</scope>
    <source>
        <strain evidence="3 4">PCL1601</strain>
    </source>
</reference>
<dbReference type="InterPro" id="IPR029052">
    <property type="entry name" value="Metallo-depent_PP-like"/>
</dbReference>
<dbReference type="OrthoDB" id="327733at2"/>
<dbReference type="InterPro" id="IPR018946">
    <property type="entry name" value="PhoD-like_MPP"/>
</dbReference>
<name>A0A1Q8ER85_9PSED</name>
<dbReference type="PANTHER" id="PTHR43606">
    <property type="entry name" value="PHOSPHATASE, PUTATIVE (AFU_ORTHOLOGUE AFUA_6G08710)-RELATED"/>
    <property type="match status" value="1"/>
</dbReference>
<dbReference type="Pfam" id="PF09423">
    <property type="entry name" value="PhoD"/>
    <property type="match status" value="1"/>
</dbReference>
<evidence type="ECO:0000313" key="3">
    <source>
        <dbReference type="EMBL" id="OLF54314.1"/>
    </source>
</evidence>
<dbReference type="CDD" id="cd07389">
    <property type="entry name" value="MPP_PhoD"/>
    <property type="match status" value="1"/>
</dbReference>
<dbReference type="FunFam" id="3.60.21.70:FF:000001">
    <property type="entry name" value="Alkaline phosphatase D"/>
    <property type="match status" value="1"/>
</dbReference>
<dbReference type="RefSeq" id="WP_075119858.1">
    <property type="nucleotide sequence ID" value="NZ_MSCT01000010.1"/>
</dbReference>
<dbReference type="PANTHER" id="PTHR43606:SF2">
    <property type="entry name" value="ALKALINE PHOSPHATASE FAMILY PROTEIN (AFU_ORTHOLOGUE AFUA_5G03860)"/>
    <property type="match status" value="1"/>
</dbReference>
<dbReference type="EMBL" id="MSCT01000010">
    <property type="protein sequence ID" value="OLF54314.1"/>
    <property type="molecule type" value="Genomic_DNA"/>
</dbReference>
<organism evidence="3 4">
    <name type="scientific">Pseudomonas chlororaphis</name>
    <dbReference type="NCBI Taxonomy" id="587753"/>
    <lineage>
        <taxon>Bacteria</taxon>
        <taxon>Pseudomonadati</taxon>
        <taxon>Pseudomonadota</taxon>
        <taxon>Gammaproteobacteria</taxon>
        <taxon>Pseudomonadales</taxon>
        <taxon>Pseudomonadaceae</taxon>
        <taxon>Pseudomonas</taxon>
    </lineage>
</organism>
<gene>
    <name evidence="3" type="ORF">BTN82_14815</name>
</gene>
<dbReference type="Proteomes" id="UP000185578">
    <property type="component" value="Unassembled WGS sequence"/>
</dbReference>
<dbReference type="InterPro" id="IPR038607">
    <property type="entry name" value="PhoD-like_sf"/>
</dbReference>
<evidence type="ECO:0000313" key="4">
    <source>
        <dbReference type="Proteomes" id="UP000185578"/>
    </source>
</evidence>
<evidence type="ECO:0000259" key="2">
    <source>
        <dbReference type="Pfam" id="PF16655"/>
    </source>
</evidence>
<accession>A0A1Q8ER85</accession>
<proteinExistence type="predicted"/>
<dbReference type="AlphaFoldDB" id="A0A1Q8ER85"/>
<dbReference type="InterPro" id="IPR052900">
    <property type="entry name" value="Phospholipid_Metab_Enz"/>
</dbReference>
<dbReference type="Gene3D" id="2.60.40.380">
    <property type="entry name" value="Purple acid phosphatase-like, N-terminal"/>
    <property type="match status" value="1"/>
</dbReference>